<dbReference type="InterPro" id="IPR036390">
    <property type="entry name" value="WH_DNA-bd_sf"/>
</dbReference>
<proteinExistence type="predicted"/>
<evidence type="ECO:0000313" key="7">
    <source>
        <dbReference type="Proteomes" id="UP000813461"/>
    </source>
</evidence>
<dbReference type="Gene3D" id="1.10.10.10">
    <property type="entry name" value="Winged helix-like DNA-binding domain superfamily/Winged helix DNA-binding domain"/>
    <property type="match status" value="1"/>
</dbReference>
<sequence>MADTETAAAAATNPAEGSKNESSGANPAGQPTESAEKSDDKPGGNGESKSKTEDAGEEKWTLNGKSDDKDERRGERNHERNGRDHNDRRGGGRGRGRGRGNFQNKSRRNDEFDNLPETDDPVEIRNQVEFYFSTQNLVTDEHLFMELGGPKNRPVSIKHIADFKRMRRFRPYSAVVNALRESKDLIVVDDGEYSGTGKEAVKRKEPLDVPTEDADEERKPSTQELFYRLKRSSSNRLETSIYAKDFGNEEGAGQIALEAFFRPYGSVMVRKRRDESGSWKGSVFVEFDNEDSQKQFLALDPKPKFNDNELTIMSKKEYIVKKCEEKGIEPDFENSRHESNGHRSRGGDRDGGRGRGRGRGRGGRGGRGGNDRRDRDNNRSRRDDRSPRRRRDRSASRDSVDSRDWNNRRDRFQKGKDDRSSRKEEERKEVERDGHGVPVVKDTRTDAEIAASKKRKADGEERAESPKKGKLEIKEDE</sequence>
<dbReference type="Pfam" id="PF00076">
    <property type="entry name" value="RRM_1"/>
    <property type="match status" value="1"/>
</dbReference>
<accession>A0A8K0R5Z9</accession>
<dbReference type="GO" id="GO:0003729">
    <property type="term" value="F:mRNA binding"/>
    <property type="evidence" value="ECO:0007669"/>
    <property type="project" value="TreeGrafter"/>
</dbReference>
<dbReference type="GO" id="GO:0005634">
    <property type="term" value="C:nucleus"/>
    <property type="evidence" value="ECO:0007669"/>
    <property type="project" value="TreeGrafter"/>
</dbReference>
<dbReference type="InterPro" id="IPR036388">
    <property type="entry name" value="WH-like_DNA-bd_sf"/>
</dbReference>
<evidence type="ECO:0000259" key="5">
    <source>
        <dbReference type="PROSITE" id="PS50961"/>
    </source>
</evidence>
<feature type="domain" description="HTH La-type RNA-binding" evidence="5">
    <location>
        <begin position="114"/>
        <end position="205"/>
    </location>
</feature>
<evidence type="ECO:0000313" key="6">
    <source>
        <dbReference type="EMBL" id="KAH7084525.1"/>
    </source>
</evidence>
<organism evidence="6 7">
    <name type="scientific">Paraphoma chrysanthemicola</name>
    <dbReference type="NCBI Taxonomy" id="798071"/>
    <lineage>
        <taxon>Eukaryota</taxon>
        <taxon>Fungi</taxon>
        <taxon>Dikarya</taxon>
        <taxon>Ascomycota</taxon>
        <taxon>Pezizomycotina</taxon>
        <taxon>Dothideomycetes</taxon>
        <taxon>Pleosporomycetidae</taxon>
        <taxon>Pleosporales</taxon>
        <taxon>Pleosporineae</taxon>
        <taxon>Phaeosphaeriaceae</taxon>
        <taxon>Paraphoma</taxon>
    </lineage>
</organism>
<keyword evidence="1 2" id="KW-0694">RNA-binding</keyword>
<dbReference type="AlphaFoldDB" id="A0A8K0R5Z9"/>
<dbReference type="SMART" id="SM00715">
    <property type="entry name" value="LA"/>
    <property type="match status" value="1"/>
</dbReference>
<evidence type="ECO:0000259" key="4">
    <source>
        <dbReference type="PROSITE" id="PS50102"/>
    </source>
</evidence>
<dbReference type="InterPro" id="IPR045180">
    <property type="entry name" value="La_dom_prot"/>
</dbReference>
<feature type="compositionally biased region" description="Basic and acidic residues" evidence="3">
    <location>
        <begin position="327"/>
        <end position="353"/>
    </location>
</feature>
<dbReference type="Gene3D" id="3.30.70.330">
    <property type="match status" value="1"/>
</dbReference>
<dbReference type="EMBL" id="JAGMVJ010000012">
    <property type="protein sequence ID" value="KAH7084525.1"/>
    <property type="molecule type" value="Genomic_DNA"/>
</dbReference>
<dbReference type="InterPro" id="IPR035979">
    <property type="entry name" value="RBD_domain_sf"/>
</dbReference>
<dbReference type="SMART" id="SM00360">
    <property type="entry name" value="RRM"/>
    <property type="match status" value="1"/>
</dbReference>
<feature type="compositionally biased region" description="Polar residues" evidence="3">
    <location>
        <begin position="20"/>
        <end position="33"/>
    </location>
</feature>
<dbReference type="InterPro" id="IPR000504">
    <property type="entry name" value="RRM_dom"/>
</dbReference>
<gene>
    <name evidence="6" type="ORF">FB567DRAFT_84636</name>
</gene>
<dbReference type="CDD" id="cd12291">
    <property type="entry name" value="RRM1_La"/>
    <property type="match status" value="1"/>
</dbReference>
<evidence type="ECO:0000256" key="3">
    <source>
        <dbReference type="SAM" id="MobiDB-lite"/>
    </source>
</evidence>
<evidence type="ECO:0000256" key="2">
    <source>
        <dbReference type="PROSITE-ProRule" id="PRU00332"/>
    </source>
</evidence>
<feature type="compositionally biased region" description="Basic and acidic residues" evidence="3">
    <location>
        <begin position="393"/>
        <end position="447"/>
    </location>
</feature>
<protein>
    <recommendedName>
        <fullName evidence="8">Lupus La protein</fullName>
    </recommendedName>
</protein>
<dbReference type="PANTHER" id="PTHR22792">
    <property type="entry name" value="LUPUS LA PROTEIN-RELATED"/>
    <property type="match status" value="1"/>
</dbReference>
<dbReference type="Proteomes" id="UP000813461">
    <property type="component" value="Unassembled WGS sequence"/>
</dbReference>
<feature type="region of interest" description="Disordered" evidence="3">
    <location>
        <begin position="1"/>
        <end position="120"/>
    </location>
</feature>
<dbReference type="SUPFAM" id="SSF46785">
    <property type="entry name" value="Winged helix' DNA-binding domain"/>
    <property type="match status" value="1"/>
</dbReference>
<dbReference type="OrthoDB" id="439993at2759"/>
<dbReference type="InterPro" id="IPR006630">
    <property type="entry name" value="La_HTH"/>
</dbReference>
<feature type="compositionally biased region" description="Basic and acidic residues" evidence="3">
    <location>
        <begin position="34"/>
        <end position="90"/>
    </location>
</feature>
<feature type="compositionally biased region" description="Basic and acidic residues" evidence="3">
    <location>
        <begin position="457"/>
        <end position="477"/>
    </location>
</feature>
<dbReference type="InterPro" id="IPR012677">
    <property type="entry name" value="Nucleotide-bd_a/b_plait_sf"/>
</dbReference>
<evidence type="ECO:0000256" key="1">
    <source>
        <dbReference type="ARBA" id="ARBA00022884"/>
    </source>
</evidence>
<evidence type="ECO:0008006" key="8">
    <source>
        <dbReference type="Google" id="ProtNLM"/>
    </source>
</evidence>
<feature type="compositionally biased region" description="Low complexity" evidence="3">
    <location>
        <begin position="1"/>
        <end position="15"/>
    </location>
</feature>
<comment type="caution">
    <text evidence="6">The sequence shown here is derived from an EMBL/GenBank/DDBJ whole genome shotgun (WGS) entry which is preliminary data.</text>
</comment>
<dbReference type="Pfam" id="PF05383">
    <property type="entry name" value="La"/>
    <property type="match status" value="1"/>
</dbReference>
<dbReference type="SUPFAM" id="SSF54928">
    <property type="entry name" value="RNA-binding domain, RBD"/>
    <property type="match status" value="1"/>
</dbReference>
<feature type="compositionally biased region" description="Basic and acidic residues" evidence="3">
    <location>
        <begin position="369"/>
        <end position="386"/>
    </location>
</feature>
<dbReference type="PROSITE" id="PS50961">
    <property type="entry name" value="HTH_LA"/>
    <property type="match status" value="1"/>
</dbReference>
<keyword evidence="7" id="KW-1185">Reference proteome</keyword>
<feature type="domain" description="RRM" evidence="4">
    <location>
        <begin position="239"/>
        <end position="325"/>
    </location>
</feature>
<reference evidence="6" key="1">
    <citation type="journal article" date="2021" name="Nat. Commun.">
        <title>Genetic determinants of endophytism in the Arabidopsis root mycobiome.</title>
        <authorList>
            <person name="Mesny F."/>
            <person name="Miyauchi S."/>
            <person name="Thiergart T."/>
            <person name="Pickel B."/>
            <person name="Atanasova L."/>
            <person name="Karlsson M."/>
            <person name="Huettel B."/>
            <person name="Barry K.W."/>
            <person name="Haridas S."/>
            <person name="Chen C."/>
            <person name="Bauer D."/>
            <person name="Andreopoulos W."/>
            <person name="Pangilinan J."/>
            <person name="LaButti K."/>
            <person name="Riley R."/>
            <person name="Lipzen A."/>
            <person name="Clum A."/>
            <person name="Drula E."/>
            <person name="Henrissat B."/>
            <person name="Kohler A."/>
            <person name="Grigoriev I.V."/>
            <person name="Martin F.M."/>
            <person name="Hacquard S."/>
        </authorList>
    </citation>
    <scope>NUCLEOTIDE SEQUENCE</scope>
    <source>
        <strain evidence="6">MPI-SDFR-AT-0120</strain>
    </source>
</reference>
<dbReference type="PROSITE" id="PS50102">
    <property type="entry name" value="RRM"/>
    <property type="match status" value="1"/>
</dbReference>
<name>A0A8K0R5Z9_9PLEO</name>
<feature type="region of interest" description="Disordered" evidence="3">
    <location>
        <begin position="197"/>
        <end position="221"/>
    </location>
</feature>
<feature type="compositionally biased region" description="Basic residues" evidence="3">
    <location>
        <begin position="354"/>
        <end position="364"/>
    </location>
</feature>
<feature type="region of interest" description="Disordered" evidence="3">
    <location>
        <begin position="327"/>
        <end position="477"/>
    </location>
</feature>
<dbReference type="PANTHER" id="PTHR22792:SF140">
    <property type="entry name" value="ACHILLES, ISOFORM A"/>
    <property type="match status" value="1"/>
</dbReference>